<dbReference type="InterPro" id="IPR016181">
    <property type="entry name" value="Acyl_CoA_acyltransferase"/>
</dbReference>
<evidence type="ECO:0000313" key="4">
    <source>
        <dbReference type="EMBL" id="MBB5785600.1"/>
    </source>
</evidence>
<evidence type="ECO:0000256" key="1">
    <source>
        <dbReference type="ARBA" id="ARBA00022679"/>
    </source>
</evidence>
<gene>
    <name evidence="4" type="ORF">HD601_000175</name>
</gene>
<evidence type="ECO:0000256" key="2">
    <source>
        <dbReference type="ARBA" id="ARBA00023315"/>
    </source>
</evidence>
<dbReference type="Proteomes" id="UP000542813">
    <property type="component" value="Unassembled WGS sequence"/>
</dbReference>
<keyword evidence="1" id="KW-0808">Transferase</keyword>
<dbReference type="PANTHER" id="PTHR43877">
    <property type="entry name" value="AMINOALKYLPHOSPHONATE N-ACETYLTRANSFERASE-RELATED-RELATED"/>
    <property type="match status" value="1"/>
</dbReference>
<sequence>MRRVVPDDWQAYRELRLEALKDSPLAFVEQYDDAAARPELFWRERVEGAADGVLSCMFVAEAEGRLVGKASCFVEGENADKVSGHVVGVYVTPQARGTGVAAALLSATVSWALTEARADRVRLFVIETNDRAAAFYRRIGFVATGRTMRYPPDPTYIEYEMEYRPHGVSD</sequence>
<keyword evidence="4" id="KW-0687">Ribonucleoprotein</keyword>
<keyword evidence="5" id="KW-1185">Reference proteome</keyword>
<proteinExistence type="predicted"/>
<organism evidence="4 5">
    <name type="scientific">Jiangella mangrovi</name>
    <dbReference type="NCBI Taxonomy" id="1524084"/>
    <lineage>
        <taxon>Bacteria</taxon>
        <taxon>Bacillati</taxon>
        <taxon>Actinomycetota</taxon>
        <taxon>Actinomycetes</taxon>
        <taxon>Jiangellales</taxon>
        <taxon>Jiangellaceae</taxon>
        <taxon>Jiangella</taxon>
    </lineage>
</organism>
<dbReference type="CDD" id="cd04301">
    <property type="entry name" value="NAT_SF"/>
    <property type="match status" value="1"/>
</dbReference>
<dbReference type="RefSeq" id="WP_221440437.1">
    <property type="nucleotide sequence ID" value="NZ_JACHMM010000001.1"/>
</dbReference>
<dbReference type="PROSITE" id="PS51186">
    <property type="entry name" value="GNAT"/>
    <property type="match status" value="1"/>
</dbReference>
<dbReference type="GO" id="GO:0005840">
    <property type="term" value="C:ribosome"/>
    <property type="evidence" value="ECO:0007669"/>
    <property type="project" value="UniProtKB-KW"/>
</dbReference>
<dbReference type="AlphaFoldDB" id="A0A7W9GKL1"/>
<accession>A0A7W9GKL1</accession>
<reference evidence="4 5" key="1">
    <citation type="submission" date="2020-08" db="EMBL/GenBank/DDBJ databases">
        <title>Sequencing the genomes of 1000 actinobacteria strains.</title>
        <authorList>
            <person name="Klenk H.-P."/>
        </authorList>
    </citation>
    <scope>NUCLEOTIDE SEQUENCE [LARGE SCALE GENOMIC DNA]</scope>
    <source>
        <strain evidence="4 5">DSM 102122</strain>
    </source>
</reference>
<dbReference type="SUPFAM" id="SSF55729">
    <property type="entry name" value="Acyl-CoA N-acyltransferases (Nat)"/>
    <property type="match status" value="1"/>
</dbReference>
<dbReference type="InterPro" id="IPR000182">
    <property type="entry name" value="GNAT_dom"/>
</dbReference>
<name>A0A7W9GKL1_9ACTN</name>
<dbReference type="Gene3D" id="3.40.630.30">
    <property type="match status" value="1"/>
</dbReference>
<feature type="domain" description="N-acetyltransferase" evidence="3">
    <location>
        <begin position="1"/>
        <end position="166"/>
    </location>
</feature>
<keyword evidence="4" id="KW-0689">Ribosomal protein</keyword>
<dbReference type="Pfam" id="PF00583">
    <property type="entry name" value="Acetyltransf_1"/>
    <property type="match status" value="1"/>
</dbReference>
<dbReference type="InterPro" id="IPR050832">
    <property type="entry name" value="Bact_Acetyltransf"/>
</dbReference>
<keyword evidence="2" id="KW-0012">Acyltransferase</keyword>
<dbReference type="EMBL" id="JACHMM010000001">
    <property type="protein sequence ID" value="MBB5785600.1"/>
    <property type="molecule type" value="Genomic_DNA"/>
</dbReference>
<protein>
    <submittedName>
        <fullName evidence="4">Ribosomal protein S18 acetylase RimI-like enzyme</fullName>
    </submittedName>
</protein>
<comment type="caution">
    <text evidence="4">The sequence shown here is derived from an EMBL/GenBank/DDBJ whole genome shotgun (WGS) entry which is preliminary data.</text>
</comment>
<evidence type="ECO:0000259" key="3">
    <source>
        <dbReference type="PROSITE" id="PS51186"/>
    </source>
</evidence>
<dbReference type="GO" id="GO:0016747">
    <property type="term" value="F:acyltransferase activity, transferring groups other than amino-acyl groups"/>
    <property type="evidence" value="ECO:0007669"/>
    <property type="project" value="InterPro"/>
</dbReference>
<evidence type="ECO:0000313" key="5">
    <source>
        <dbReference type="Proteomes" id="UP000542813"/>
    </source>
</evidence>